<accession>A0ABQ6E561</accession>
<name>A0ABQ6E561_9GAMM</name>
<keyword evidence="2" id="KW-1185">Reference proteome</keyword>
<reference evidence="2" key="1">
    <citation type="journal article" date="2019" name="Int. J. Syst. Evol. Microbiol.">
        <title>The Global Catalogue of Microorganisms (GCM) 10K type strain sequencing project: providing services to taxonomists for standard genome sequencing and annotation.</title>
        <authorList>
            <consortium name="The Broad Institute Genomics Platform"/>
            <consortium name="The Broad Institute Genome Sequencing Center for Infectious Disease"/>
            <person name="Wu L."/>
            <person name="Ma J."/>
        </authorList>
    </citation>
    <scope>NUCLEOTIDE SEQUENCE [LARGE SCALE GENOMIC DNA]</scope>
    <source>
        <strain evidence="2">NBRC 103166</strain>
    </source>
</reference>
<organism evidence="1 2">
    <name type="scientific">Psychromonas marina</name>
    <dbReference type="NCBI Taxonomy" id="88364"/>
    <lineage>
        <taxon>Bacteria</taxon>
        <taxon>Pseudomonadati</taxon>
        <taxon>Pseudomonadota</taxon>
        <taxon>Gammaproteobacteria</taxon>
        <taxon>Alteromonadales</taxon>
        <taxon>Psychromonadaceae</taxon>
        <taxon>Psychromonas</taxon>
    </lineage>
</organism>
<dbReference type="RefSeq" id="WP_284205496.1">
    <property type="nucleotide sequence ID" value="NZ_BSPQ01000021.1"/>
</dbReference>
<comment type="caution">
    <text evidence="1">The sequence shown here is derived from an EMBL/GenBank/DDBJ whole genome shotgun (WGS) entry which is preliminary data.</text>
</comment>
<evidence type="ECO:0000313" key="2">
    <source>
        <dbReference type="Proteomes" id="UP001157353"/>
    </source>
</evidence>
<protein>
    <recommendedName>
        <fullName evidence="3">Carbohydrate-binding protein</fullName>
    </recommendedName>
</protein>
<gene>
    <name evidence="1" type="ORF">GCM10007916_34650</name>
</gene>
<dbReference type="Proteomes" id="UP001157353">
    <property type="component" value="Unassembled WGS sequence"/>
</dbReference>
<dbReference type="EMBL" id="BSPQ01000021">
    <property type="protein sequence ID" value="GLS92394.1"/>
    <property type="molecule type" value="Genomic_DNA"/>
</dbReference>
<evidence type="ECO:0000313" key="1">
    <source>
        <dbReference type="EMBL" id="GLS92394.1"/>
    </source>
</evidence>
<evidence type="ECO:0008006" key="3">
    <source>
        <dbReference type="Google" id="ProtNLM"/>
    </source>
</evidence>
<sequence length="158" mass="18166">MKKTIMGNAVKQKNDDDSNEDWLNIETLVDVEITSEAKEYPIESALLIGDNQGWRAGRAGEQTVRLRFKQSQALQSIMLKFEELKLERTQEYRLSCTDESGIIHEIVRQQWNFSPMGSTKQVENHIINLDKVNLIELIITPDINRTDSYATLQALRIS</sequence>
<proteinExistence type="predicted"/>